<dbReference type="Proteomes" id="UP000218231">
    <property type="component" value="Unassembled WGS sequence"/>
</dbReference>
<feature type="region of interest" description="Disordered" evidence="1">
    <location>
        <begin position="192"/>
        <end position="217"/>
    </location>
</feature>
<evidence type="ECO:0000256" key="1">
    <source>
        <dbReference type="SAM" id="MobiDB-lite"/>
    </source>
</evidence>
<dbReference type="OrthoDB" id="5871770at2759"/>
<organism evidence="2 3">
    <name type="scientific">Diploscapter pachys</name>
    <dbReference type="NCBI Taxonomy" id="2018661"/>
    <lineage>
        <taxon>Eukaryota</taxon>
        <taxon>Metazoa</taxon>
        <taxon>Ecdysozoa</taxon>
        <taxon>Nematoda</taxon>
        <taxon>Chromadorea</taxon>
        <taxon>Rhabditida</taxon>
        <taxon>Rhabditina</taxon>
        <taxon>Rhabditomorpha</taxon>
        <taxon>Rhabditoidea</taxon>
        <taxon>Rhabditidae</taxon>
        <taxon>Diploscapter</taxon>
    </lineage>
</organism>
<proteinExistence type="predicted"/>
<comment type="caution">
    <text evidence="2">The sequence shown here is derived from an EMBL/GenBank/DDBJ whole genome shotgun (WGS) entry which is preliminary data.</text>
</comment>
<dbReference type="AlphaFoldDB" id="A0A2A2JJX0"/>
<evidence type="ECO:0000313" key="2">
    <source>
        <dbReference type="EMBL" id="PAV61985.1"/>
    </source>
</evidence>
<dbReference type="EMBL" id="LIAE01010391">
    <property type="protein sequence ID" value="PAV61985.1"/>
    <property type="molecule type" value="Genomic_DNA"/>
</dbReference>
<keyword evidence="3" id="KW-1185">Reference proteome</keyword>
<feature type="compositionally biased region" description="Polar residues" evidence="1">
    <location>
        <begin position="245"/>
        <end position="261"/>
    </location>
</feature>
<evidence type="ECO:0000313" key="3">
    <source>
        <dbReference type="Proteomes" id="UP000218231"/>
    </source>
</evidence>
<reference evidence="2 3" key="1">
    <citation type="journal article" date="2017" name="Curr. Biol.">
        <title>Genome architecture and evolution of a unichromosomal asexual nematode.</title>
        <authorList>
            <person name="Fradin H."/>
            <person name="Zegar C."/>
            <person name="Gutwein M."/>
            <person name="Lucas J."/>
            <person name="Kovtun M."/>
            <person name="Corcoran D."/>
            <person name="Baugh L.R."/>
            <person name="Kiontke K."/>
            <person name="Gunsalus K."/>
            <person name="Fitch D.H."/>
            <person name="Piano F."/>
        </authorList>
    </citation>
    <scope>NUCLEOTIDE SEQUENCE [LARGE SCALE GENOMIC DNA]</scope>
    <source>
        <strain evidence="2">PF1309</strain>
    </source>
</reference>
<dbReference type="STRING" id="2018661.A0A2A2JJX0"/>
<sequence>MSCRLPTPGHPQGVGSQPTSGGLGLLADLVSPHVSTKDISPPLAPIAVYPTSTTSPFSISSPFQQDMNLLPQPNPNQLDQLNTSAQYQLLIDILRTNPNLPPAYLAEIGGYLQRLREVNDIRTKLEQINNNFYYQMILQQSQNGTPNNGLRIGATNPALPTSLSIANSVANPAALIQQLAAQQANATLNQQTVTQSAAAAGRKRPAPPNSQPEHPVAVRPAITPSLPSNIIYPWLMNSVPMRQLTSPTAPSSTEAQPSSTEPVEVASGKWSNPSSVESNGHKTDSSIVSAAESGNIDIVGIDGSESSTSSTSTQAMITSPTMHQHLAQQLLNAVTKANSILPATQPLYQDNHIMALKPTPLLGISTQQIISEPRKHRKPVNDDIVKVIRSHDLSPAAIAKIQIPVHMAIETDPAFRPVSEQQIIQQVVQGKKYEEMNVGESMISLCKKLAEKRVFGPRLMANTTVAGLNHSNYSNLPIEGICYIQHVCRQVLGEKIPTEEEFWEKFRDAMRKLAARCRRVRHAKKSKSQRESGLIKSDDWPEAASMSQTIHTLGLAPPPVIPQSRLAGLSALVKDEPMQEQKSEQIERPQPTQPQINLQQIAEIISQFSNGNNRQINGDDVKLSLTPRSNIDAALLMGLSQSAASSENQPRAS</sequence>
<feature type="region of interest" description="Disordered" evidence="1">
    <location>
        <begin position="1"/>
        <end position="20"/>
    </location>
</feature>
<gene>
    <name evidence="2" type="ORF">WR25_23226</name>
</gene>
<name>A0A2A2JJX0_9BILA</name>
<feature type="region of interest" description="Disordered" evidence="1">
    <location>
        <begin position="245"/>
        <end position="282"/>
    </location>
</feature>
<protein>
    <submittedName>
        <fullName evidence="2">Uncharacterized protein</fullName>
    </submittedName>
</protein>
<accession>A0A2A2JJX0</accession>
<feature type="compositionally biased region" description="Polar residues" evidence="1">
    <location>
        <begin position="269"/>
        <end position="278"/>
    </location>
</feature>